<dbReference type="PANTHER" id="PTHR46411:SF3">
    <property type="entry name" value="AAA+ ATPASE DOMAIN-CONTAINING PROTEIN"/>
    <property type="match status" value="1"/>
</dbReference>
<proteinExistence type="predicted"/>
<dbReference type="OrthoDB" id="10042665at2759"/>
<dbReference type="Gene3D" id="3.40.50.300">
    <property type="entry name" value="P-loop containing nucleotide triphosphate hydrolases"/>
    <property type="match status" value="1"/>
</dbReference>
<dbReference type="Proteomes" id="UP000034112">
    <property type="component" value="Unassembled WGS sequence"/>
</dbReference>
<gene>
    <name evidence="3" type="ORF">THAR02_08494</name>
</gene>
<dbReference type="Pfam" id="PF00004">
    <property type="entry name" value="AAA"/>
    <property type="match status" value="1"/>
</dbReference>
<dbReference type="InterPro" id="IPR003959">
    <property type="entry name" value="ATPase_AAA_core"/>
</dbReference>
<feature type="compositionally biased region" description="Basic residues" evidence="1">
    <location>
        <begin position="1"/>
        <end position="18"/>
    </location>
</feature>
<sequence>MARTKQTTRKTIPHRRGGRFGGNGNGNGNGTGTGGRSVRPYGPHDLDLIAMQEEAERRERILADRRRVAAKWRPKVPEVRKVNFENFKNRFQAEDEPDYAVEVLVAGPGLQGQIRRERAMRRSEETARVRKSWYSLYDTHLDRKKKIDPLDKVKLVKRNELLSSDTEIQRIRVQSQPILGHLTSFLNDTESRSTPRTFMRPFKALVYFQPKMREILSTLEEKWADYEELEEQDSDAADTAASEEPEIIVEVINKDDTDTEAKTDGEDGEDEDKDDTESLASVDSNVDEDFDSVMDSPEALRDMRAYVKFIDEEIMPLYARFEGSTAEKVKFDDLWSLFRVGDLIHMPAAVEAGGRYHEVWRIYKIQAPQPETSYPKNGWGFFDEFDDIDDQTKFKISAYYIDHDGTTFGAVKNKFEIEAFAGERSIESLPCYPMRYQPGHEELIEGLKDQGRRFLHLLEDRHQQYNAWTLTRNPPSHRTEPDQEILDNEYYEKMRHPEFVESDVIVDLTEAYQKMPNWRPDFHQLAVSKATRCEIADDEMPIQKWFDGGRQNRSYVQKEIIQKADGVESRQRRDNLTVDTFLRNRLRGSRNFEANAQALKLRDEDLVLLPKRMFAYALRERRFMPVDLNLLKPIRREAGVFENLRIHSDYKDVVRSLVMSHFRKKQLERRYVDASTEGPGQDLIAGKGRGLVVLLHGVPGVGKTATAEAVAMENKKPLFVITCGDLGLSPHEVESRLKNVFRLAHLWDCVLLLDEADVFLSQRSKLDMTRNALVSVFLRVLEYYNGLLFLTTNRVGTIDEAFKSRIHLSLYYPPLDKTQTTEIFRLNIAKLKVMESERQKMTGEPPLAIKDDEIIEFANKHYEDLARSTGCWNGRQIRNAFQIASSLALHNYAKDADAARAKGKLPPAAPVLDRVLFDKVQMSTQSFDKHMKKEEGKYDDDLPLKGTFQE</sequence>
<feature type="compositionally biased region" description="Acidic residues" evidence="1">
    <location>
        <begin position="227"/>
        <end position="247"/>
    </location>
</feature>
<feature type="compositionally biased region" description="Gly residues" evidence="1">
    <location>
        <begin position="19"/>
        <end position="35"/>
    </location>
</feature>
<organism evidence="3 4">
    <name type="scientific">Trichoderma harzianum</name>
    <name type="common">Hypocrea lixii</name>
    <dbReference type="NCBI Taxonomy" id="5544"/>
    <lineage>
        <taxon>Eukaryota</taxon>
        <taxon>Fungi</taxon>
        <taxon>Dikarya</taxon>
        <taxon>Ascomycota</taxon>
        <taxon>Pezizomycotina</taxon>
        <taxon>Sordariomycetes</taxon>
        <taxon>Hypocreomycetidae</taxon>
        <taxon>Hypocreales</taxon>
        <taxon>Hypocreaceae</taxon>
        <taxon>Trichoderma</taxon>
    </lineage>
</organism>
<feature type="compositionally biased region" description="Basic and acidic residues" evidence="1">
    <location>
        <begin position="252"/>
        <end position="265"/>
    </location>
</feature>
<dbReference type="OMA" id="AKWRPKI"/>
<reference evidence="4" key="1">
    <citation type="journal article" date="2015" name="Genome Announc.">
        <title>Draft whole-genome sequence of the biocontrol agent Trichoderma harzianum T6776.</title>
        <authorList>
            <person name="Baroncelli R."/>
            <person name="Piaggeschi G."/>
            <person name="Fiorini L."/>
            <person name="Bertolini E."/>
            <person name="Zapparata A."/>
            <person name="Pe M.E."/>
            <person name="Sarrocco S."/>
            <person name="Vannacci G."/>
        </authorList>
    </citation>
    <scope>NUCLEOTIDE SEQUENCE [LARGE SCALE GENOMIC DNA]</scope>
    <source>
        <strain evidence="4">T6776</strain>
    </source>
</reference>
<dbReference type="AlphaFoldDB" id="A0A0G0A266"/>
<feature type="region of interest" description="Disordered" evidence="1">
    <location>
        <begin position="1"/>
        <end position="42"/>
    </location>
</feature>
<dbReference type="Pfam" id="PF22942">
    <property type="entry name" value="DUF7025"/>
    <property type="match status" value="1"/>
</dbReference>
<feature type="domain" description="AAA+ ATPase" evidence="2">
    <location>
        <begin position="689"/>
        <end position="816"/>
    </location>
</feature>
<comment type="caution">
    <text evidence="3">The sequence shown here is derived from an EMBL/GenBank/DDBJ whole genome shotgun (WGS) entry which is preliminary data.</text>
</comment>
<feature type="compositionally biased region" description="Basic and acidic residues" evidence="1">
    <location>
        <begin position="931"/>
        <end position="943"/>
    </location>
</feature>
<dbReference type="PANTHER" id="PTHR46411">
    <property type="entry name" value="FAMILY ATPASE, PUTATIVE-RELATED"/>
    <property type="match status" value="1"/>
</dbReference>
<dbReference type="EMBL" id="JOKZ01000329">
    <property type="protein sequence ID" value="KKO99413.1"/>
    <property type="molecule type" value="Genomic_DNA"/>
</dbReference>
<evidence type="ECO:0000256" key="1">
    <source>
        <dbReference type="SAM" id="MobiDB-lite"/>
    </source>
</evidence>
<evidence type="ECO:0000313" key="3">
    <source>
        <dbReference type="EMBL" id="KKO99413.1"/>
    </source>
</evidence>
<accession>A0A0G0A266</accession>
<dbReference type="InterPro" id="IPR027417">
    <property type="entry name" value="P-loop_NTPase"/>
</dbReference>
<dbReference type="InterPro" id="IPR003593">
    <property type="entry name" value="AAA+_ATPase"/>
</dbReference>
<feature type="region of interest" description="Disordered" evidence="1">
    <location>
        <begin position="227"/>
        <end position="292"/>
    </location>
</feature>
<name>A0A0G0A266_TRIHA</name>
<feature type="region of interest" description="Disordered" evidence="1">
    <location>
        <begin position="931"/>
        <end position="950"/>
    </location>
</feature>
<protein>
    <recommendedName>
        <fullName evidence="2">AAA+ ATPase domain-containing protein</fullName>
    </recommendedName>
</protein>
<dbReference type="GO" id="GO:0005524">
    <property type="term" value="F:ATP binding"/>
    <property type="evidence" value="ECO:0007669"/>
    <property type="project" value="InterPro"/>
</dbReference>
<dbReference type="GO" id="GO:0016887">
    <property type="term" value="F:ATP hydrolysis activity"/>
    <property type="evidence" value="ECO:0007669"/>
    <property type="project" value="InterPro"/>
</dbReference>
<dbReference type="SUPFAM" id="SSF52540">
    <property type="entry name" value="P-loop containing nucleoside triphosphate hydrolases"/>
    <property type="match status" value="1"/>
</dbReference>
<dbReference type="CDD" id="cd19481">
    <property type="entry name" value="RecA-like_protease"/>
    <property type="match status" value="1"/>
</dbReference>
<dbReference type="InterPro" id="IPR054289">
    <property type="entry name" value="DUF7025"/>
</dbReference>
<dbReference type="SMART" id="SM00382">
    <property type="entry name" value="AAA"/>
    <property type="match status" value="1"/>
</dbReference>
<evidence type="ECO:0000313" key="4">
    <source>
        <dbReference type="Proteomes" id="UP000034112"/>
    </source>
</evidence>
<dbReference type="InterPro" id="IPR056599">
    <property type="entry name" value="AAA_lid_fung"/>
</dbReference>
<evidence type="ECO:0000259" key="2">
    <source>
        <dbReference type="SMART" id="SM00382"/>
    </source>
</evidence>
<dbReference type="Pfam" id="PF23232">
    <property type="entry name" value="AAA_lid_13"/>
    <property type="match status" value="1"/>
</dbReference>
<feature type="compositionally biased region" description="Acidic residues" evidence="1">
    <location>
        <begin position="266"/>
        <end position="277"/>
    </location>
</feature>